<sequence>QVKSTKGFVQMLPRFGRAVSQISKLPSLTTNGLAKNLSFFSRYGYATVAPAEQKDFPSKSPVNLDKMFWSKPSSLAMPKDSPLRVDEPSYEGILRYILKMLVFYSKQSTSIRGADVIYKRIIAQVDTPAIYEGINIIWNIFSDDGTTPDETDLKAAKA</sequence>
<reference evidence="1" key="1">
    <citation type="submission" date="2019-12" db="EMBL/GenBank/DDBJ databases">
        <title>Genome sequencing and annotation of Brassica cretica.</title>
        <authorList>
            <person name="Studholme D.J."/>
            <person name="Sarris P.F."/>
        </authorList>
    </citation>
    <scope>NUCLEOTIDE SEQUENCE</scope>
    <source>
        <strain evidence="1">PFS-102/07</strain>
        <tissue evidence="1">Leaf</tissue>
    </source>
</reference>
<accession>A0A8S9HVF7</accession>
<dbReference type="GO" id="GO:0005739">
    <property type="term" value="C:mitochondrion"/>
    <property type="evidence" value="ECO:0007669"/>
    <property type="project" value="TreeGrafter"/>
</dbReference>
<dbReference type="AlphaFoldDB" id="A0A8S9HVF7"/>
<dbReference type="PANTHER" id="PTHR12184:SF1">
    <property type="entry name" value="UBIQUINOL-CYTOCHROME-C REDUCTASE COMPLEX ASSEMBLY FACTOR 1"/>
    <property type="match status" value="1"/>
</dbReference>
<proteinExistence type="predicted"/>
<gene>
    <name evidence="1" type="ORF">F2Q70_00015249</name>
</gene>
<dbReference type="PANTHER" id="PTHR12184">
    <property type="entry name" value="UBIQUINOL-CYTOCHROME C REDUCTASE COMPLEX ASSEMBLY FACTOR 1 FAMILY MEMBER"/>
    <property type="match status" value="1"/>
</dbReference>
<dbReference type="InterPro" id="IPR007129">
    <property type="entry name" value="Ubiqinol_cyt_c_chaperone_CPB3"/>
</dbReference>
<feature type="non-terminal residue" evidence="1">
    <location>
        <position position="1"/>
    </location>
</feature>
<dbReference type="EMBL" id="QGKY02001250">
    <property type="protein sequence ID" value="KAF2561913.1"/>
    <property type="molecule type" value="Genomic_DNA"/>
</dbReference>
<name>A0A8S9HVF7_BRACR</name>
<evidence type="ECO:0000313" key="1">
    <source>
        <dbReference type="EMBL" id="KAF2561913.1"/>
    </source>
</evidence>
<comment type="caution">
    <text evidence="1">The sequence shown here is derived from an EMBL/GenBank/DDBJ whole genome shotgun (WGS) entry which is preliminary data.</text>
</comment>
<protein>
    <submittedName>
        <fullName evidence="1">Uncharacterized protein</fullName>
    </submittedName>
</protein>
<organism evidence="1">
    <name type="scientific">Brassica cretica</name>
    <name type="common">Mustard</name>
    <dbReference type="NCBI Taxonomy" id="69181"/>
    <lineage>
        <taxon>Eukaryota</taxon>
        <taxon>Viridiplantae</taxon>
        <taxon>Streptophyta</taxon>
        <taxon>Embryophyta</taxon>
        <taxon>Tracheophyta</taxon>
        <taxon>Spermatophyta</taxon>
        <taxon>Magnoliopsida</taxon>
        <taxon>eudicotyledons</taxon>
        <taxon>Gunneridae</taxon>
        <taxon>Pentapetalae</taxon>
        <taxon>rosids</taxon>
        <taxon>malvids</taxon>
        <taxon>Brassicales</taxon>
        <taxon>Brassicaceae</taxon>
        <taxon>Brassiceae</taxon>
        <taxon>Brassica</taxon>
    </lineage>
</organism>
<dbReference type="GO" id="GO:0034551">
    <property type="term" value="P:mitochondrial respiratory chain complex III assembly"/>
    <property type="evidence" value="ECO:0007669"/>
    <property type="project" value="TreeGrafter"/>
</dbReference>